<dbReference type="RefSeq" id="WP_123712936.1">
    <property type="nucleotide sequence ID" value="NZ_RKHR01000005.1"/>
</dbReference>
<feature type="chain" id="PRO_5018300956" evidence="3">
    <location>
        <begin position="20"/>
        <end position="174"/>
    </location>
</feature>
<evidence type="ECO:0000256" key="1">
    <source>
        <dbReference type="ARBA" id="ARBA00009646"/>
    </source>
</evidence>
<organism evidence="5 6">
    <name type="scientific">Sinobacterium caligoides</name>
    <dbReference type="NCBI Taxonomy" id="933926"/>
    <lineage>
        <taxon>Bacteria</taxon>
        <taxon>Pseudomonadati</taxon>
        <taxon>Pseudomonadota</taxon>
        <taxon>Gammaproteobacteria</taxon>
        <taxon>Cellvibrionales</taxon>
        <taxon>Spongiibacteraceae</taxon>
        <taxon>Sinobacterium</taxon>
    </lineage>
</organism>
<sequence length="174" mass="19644">MKKILCLAMMLGCAASVQASSNHNDETIYICTMSAFSDTFADAGRTEQEARDKVVERCKTKRNEMFCQPKDSHCFTSTLAGNGNNNNHHNKGSLVLYSHKNQKGHSVTINKDQANFFKQDFNDKMVSFHVPKGWKVRFYEDINFTGKSYTYKGGNDNADGFEHSVSSVKIIHTR</sequence>
<proteinExistence type="inferred from homology"/>
<evidence type="ECO:0000259" key="4">
    <source>
        <dbReference type="PROSITE" id="PS50915"/>
    </source>
</evidence>
<dbReference type="InterPro" id="IPR011024">
    <property type="entry name" value="G_crystallin-like"/>
</dbReference>
<dbReference type="Gene3D" id="2.60.20.10">
    <property type="entry name" value="Crystallins"/>
    <property type="match status" value="1"/>
</dbReference>
<gene>
    <name evidence="5" type="ORF">EDC56_2568</name>
</gene>
<dbReference type="Proteomes" id="UP000275394">
    <property type="component" value="Unassembled WGS sequence"/>
</dbReference>
<evidence type="ECO:0000256" key="2">
    <source>
        <dbReference type="ARBA" id="ARBA00022737"/>
    </source>
</evidence>
<reference evidence="5 6" key="1">
    <citation type="submission" date="2018-11" db="EMBL/GenBank/DDBJ databases">
        <title>Genomic Encyclopedia of Type Strains, Phase IV (KMG-IV): sequencing the most valuable type-strain genomes for metagenomic binning, comparative biology and taxonomic classification.</title>
        <authorList>
            <person name="Goeker M."/>
        </authorList>
    </citation>
    <scope>NUCLEOTIDE SEQUENCE [LARGE SCALE GENOMIC DNA]</scope>
    <source>
        <strain evidence="5 6">DSM 100316</strain>
    </source>
</reference>
<feature type="domain" description="Beta/gamma crystallin 'Greek key'" evidence="4">
    <location>
        <begin position="134"/>
        <end position="172"/>
    </location>
</feature>
<dbReference type="SUPFAM" id="SSF49695">
    <property type="entry name" value="gamma-Crystallin-like"/>
    <property type="match status" value="1"/>
</dbReference>
<dbReference type="AlphaFoldDB" id="A0A3N2DJF4"/>
<comment type="similarity">
    <text evidence="1">Belongs to the beta/gamma-crystallin family.</text>
</comment>
<name>A0A3N2DJF4_9GAMM</name>
<dbReference type="PROSITE" id="PS50915">
    <property type="entry name" value="CRYSTALLIN_BETA_GAMMA"/>
    <property type="match status" value="1"/>
</dbReference>
<comment type="caution">
    <text evidence="5">The sequence shown here is derived from an EMBL/GenBank/DDBJ whole genome shotgun (WGS) entry which is preliminary data.</text>
</comment>
<dbReference type="OrthoDB" id="5816897at2"/>
<dbReference type="Pfam" id="PF00030">
    <property type="entry name" value="Crystall"/>
    <property type="match status" value="1"/>
</dbReference>
<dbReference type="EMBL" id="RKHR01000005">
    <property type="protein sequence ID" value="ROR99933.1"/>
    <property type="molecule type" value="Genomic_DNA"/>
</dbReference>
<evidence type="ECO:0000313" key="5">
    <source>
        <dbReference type="EMBL" id="ROR99933.1"/>
    </source>
</evidence>
<protein>
    <submittedName>
        <fullName evidence="5">Beta/gamma crystallin</fullName>
    </submittedName>
</protein>
<accession>A0A3N2DJF4</accession>
<feature type="signal peptide" evidence="3">
    <location>
        <begin position="1"/>
        <end position="19"/>
    </location>
</feature>
<dbReference type="InterPro" id="IPR001064">
    <property type="entry name" value="Beta/gamma_crystallin"/>
</dbReference>
<evidence type="ECO:0000313" key="6">
    <source>
        <dbReference type="Proteomes" id="UP000275394"/>
    </source>
</evidence>
<keyword evidence="3" id="KW-0732">Signal</keyword>
<dbReference type="SMART" id="SM00247">
    <property type="entry name" value="XTALbg"/>
    <property type="match status" value="1"/>
</dbReference>
<keyword evidence="6" id="KW-1185">Reference proteome</keyword>
<evidence type="ECO:0000256" key="3">
    <source>
        <dbReference type="SAM" id="SignalP"/>
    </source>
</evidence>
<keyword evidence="2" id="KW-0677">Repeat</keyword>